<gene>
    <name evidence="1" type="ORF">CBR_g30149</name>
</gene>
<name>A0A388LCF6_CHABU</name>
<evidence type="ECO:0000313" key="1">
    <source>
        <dbReference type="EMBL" id="GBG79883.1"/>
    </source>
</evidence>
<protein>
    <submittedName>
        <fullName evidence="1">Uncharacterized protein</fullName>
    </submittedName>
</protein>
<proteinExistence type="predicted"/>
<evidence type="ECO:0000313" key="2">
    <source>
        <dbReference type="Proteomes" id="UP000265515"/>
    </source>
</evidence>
<keyword evidence="2" id="KW-1185">Reference proteome</keyword>
<dbReference type="Gramene" id="GBG79883">
    <property type="protein sequence ID" value="GBG79883"/>
    <property type="gene ID" value="CBR_g30149"/>
</dbReference>
<reference evidence="1 2" key="1">
    <citation type="journal article" date="2018" name="Cell">
        <title>The Chara Genome: Secondary Complexity and Implications for Plant Terrestrialization.</title>
        <authorList>
            <person name="Nishiyama T."/>
            <person name="Sakayama H."/>
            <person name="Vries J.D."/>
            <person name="Buschmann H."/>
            <person name="Saint-Marcoux D."/>
            <person name="Ullrich K.K."/>
            <person name="Haas F.B."/>
            <person name="Vanderstraeten L."/>
            <person name="Becker D."/>
            <person name="Lang D."/>
            <person name="Vosolsobe S."/>
            <person name="Rombauts S."/>
            <person name="Wilhelmsson P.K.I."/>
            <person name="Janitza P."/>
            <person name="Kern R."/>
            <person name="Heyl A."/>
            <person name="Rumpler F."/>
            <person name="Villalobos L.I.A.C."/>
            <person name="Clay J.M."/>
            <person name="Skokan R."/>
            <person name="Toyoda A."/>
            <person name="Suzuki Y."/>
            <person name="Kagoshima H."/>
            <person name="Schijlen E."/>
            <person name="Tajeshwar N."/>
            <person name="Catarino B."/>
            <person name="Hetherington A.J."/>
            <person name="Saltykova A."/>
            <person name="Bonnot C."/>
            <person name="Breuninger H."/>
            <person name="Symeonidi A."/>
            <person name="Radhakrishnan G.V."/>
            <person name="Van Nieuwerburgh F."/>
            <person name="Deforce D."/>
            <person name="Chang C."/>
            <person name="Karol K.G."/>
            <person name="Hedrich R."/>
            <person name="Ulvskov P."/>
            <person name="Glockner G."/>
            <person name="Delwiche C.F."/>
            <person name="Petrasek J."/>
            <person name="Van de Peer Y."/>
            <person name="Friml J."/>
            <person name="Beilby M."/>
            <person name="Dolan L."/>
            <person name="Kohara Y."/>
            <person name="Sugano S."/>
            <person name="Fujiyama A."/>
            <person name="Delaux P.-M."/>
            <person name="Quint M."/>
            <person name="TheiBen G."/>
            <person name="Hagemann M."/>
            <person name="Harholt J."/>
            <person name="Dunand C."/>
            <person name="Zachgo S."/>
            <person name="Langdale J."/>
            <person name="Maumus F."/>
            <person name="Straeten D.V.D."/>
            <person name="Gould S.B."/>
            <person name="Rensing S.A."/>
        </authorList>
    </citation>
    <scope>NUCLEOTIDE SEQUENCE [LARGE SCALE GENOMIC DNA]</scope>
    <source>
        <strain evidence="1 2">S276</strain>
    </source>
</reference>
<dbReference type="Proteomes" id="UP000265515">
    <property type="component" value="Unassembled WGS sequence"/>
</dbReference>
<organism evidence="1 2">
    <name type="scientific">Chara braunii</name>
    <name type="common">Braun's stonewort</name>
    <dbReference type="NCBI Taxonomy" id="69332"/>
    <lineage>
        <taxon>Eukaryota</taxon>
        <taxon>Viridiplantae</taxon>
        <taxon>Streptophyta</taxon>
        <taxon>Charophyceae</taxon>
        <taxon>Charales</taxon>
        <taxon>Characeae</taxon>
        <taxon>Chara</taxon>
    </lineage>
</organism>
<feature type="non-terminal residue" evidence="1">
    <location>
        <position position="333"/>
    </location>
</feature>
<dbReference type="OrthoDB" id="10672405at2759"/>
<dbReference type="EMBL" id="BFEA01000330">
    <property type="protein sequence ID" value="GBG79883.1"/>
    <property type="molecule type" value="Genomic_DNA"/>
</dbReference>
<dbReference type="AlphaFoldDB" id="A0A388LCF6"/>
<comment type="caution">
    <text evidence="1">The sequence shown here is derived from an EMBL/GenBank/DDBJ whole genome shotgun (WGS) entry which is preliminary data.</text>
</comment>
<accession>A0A388LCF6</accession>
<sequence>MSCGLGVVVLGQELSTEASCVGDAKSASAFGTDVEEIVVEGVVRNWVKIAEFVVNAGLAWSDIFLGEDGGDDGVVSADGEVLPVEVRAPNCEGVNHDDEFLLVGGIIHLCRKELLACEGDGVFARWSLGVGGRVLDGGGLDGVAGEMLGQHGSDGEVGGVSGDIKMASGVGDLEDRGRGDGLLEQVKSVLAAIVPMERLVLASEFMERVRDLGKVANERAVIVGKAKEGTELEEGRGWGVLDEGCDLRGVHTYAFSGDNMAEVLEARSGKRTFAELGVEFLLAEDRENLAEVLKVGLEGGAEAKDVMKVDDDTNFEEVAEDMVHGRLEGSGGI</sequence>